<evidence type="ECO:0000259" key="2">
    <source>
        <dbReference type="Pfam" id="PF12172"/>
    </source>
</evidence>
<dbReference type="SUPFAM" id="SSF50249">
    <property type="entry name" value="Nucleic acid-binding proteins"/>
    <property type="match status" value="1"/>
</dbReference>
<dbReference type="Pfam" id="PF12172">
    <property type="entry name" value="zf-ChsH2"/>
    <property type="match status" value="1"/>
</dbReference>
<dbReference type="PANTHER" id="PTHR34075">
    <property type="entry name" value="BLR3430 PROTEIN"/>
    <property type="match status" value="1"/>
</dbReference>
<evidence type="ECO:0000313" key="3">
    <source>
        <dbReference type="EMBL" id="HHR41165.1"/>
    </source>
</evidence>
<accession>A0A7C5YBG3</accession>
<evidence type="ECO:0000259" key="1">
    <source>
        <dbReference type="Pfam" id="PF01796"/>
    </source>
</evidence>
<dbReference type="EMBL" id="DRXS01000268">
    <property type="protein sequence ID" value="HHR41165.1"/>
    <property type="molecule type" value="Genomic_DNA"/>
</dbReference>
<dbReference type="PANTHER" id="PTHR34075:SF5">
    <property type="entry name" value="BLR3430 PROTEIN"/>
    <property type="match status" value="1"/>
</dbReference>
<organism evidence="3">
    <name type="scientific">Caldiarchaeum subterraneum</name>
    <dbReference type="NCBI Taxonomy" id="311458"/>
    <lineage>
        <taxon>Archaea</taxon>
        <taxon>Nitrososphaerota</taxon>
        <taxon>Candidatus Caldarchaeales</taxon>
        <taxon>Candidatus Caldarchaeaceae</taxon>
        <taxon>Candidatus Caldarchaeum</taxon>
    </lineage>
</organism>
<feature type="domain" description="ChsH2 rubredoxin-like zinc ribbon" evidence="2">
    <location>
        <begin position="19"/>
        <end position="53"/>
    </location>
</feature>
<dbReference type="AlphaFoldDB" id="A0A7C5YBG3"/>
<protein>
    <submittedName>
        <fullName evidence="3">Zn-ribbon domain-containing OB-fold protein</fullName>
    </submittedName>
</protein>
<dbReference type="Gene3D" id="6.10.30.10">
    <property type="match status" value="1"/>
</dbReference>
<name>A0A7C5YBG3_CALS0</name>
<gene>
    <name evidence="3" type="ORF">ENM42_04975</name>
</gene>
<dbReference type="InterPro" id="IPR052513">
    <property type="entry name" value="Thioester_dehydratase-like"/>
</dbReference>
<proteinExistence type="predicted"/>
<dbReference type="InterPro" id="IPR022002">
    <property type="entry name" value="ChsH2_Znr"/>
</dbReference>
<reference evidence="3" key="1">
    <citation type="journal article" date="2020" name="mSystems">
        <title>Genome- and Community-Level Interaction Insights into Carbon Utilization and Element Cycling Functions of Hydrothermarchaeota in Hydrothermal Sediment.</title>
        <authorList>
            <person name="Zhou Z."/>
            <person name="Liu Y."/>
            <person name="Xu W."/>
            <person name="Pan J."/>
            <person name="Luo Z.H."/>
            <person name="Li M."/>
        </authorList>
    </citation>
    <scope>NUCLEOTIDE SEQUENCE [LARGE SCALE GENOMIC DNA]</scope>
    <source>
        <strain evidence="3">SpSt-1084</strain>
    </source>
</reference>
<sequence length="137" mass="15635">MSEYKRPLPQINEYTQEFWQACKENTLLIQTCRKCGNKQWYPRPSCINCGSTEIGWVKASGKGTVYSYTVIRRVVANSPDFQRDIPFIVAEIDLEEGVRIYAKVDGIAPEQVKPGLKVKVDFVQATPEITLYRFVPA</sequence>
<dbReference type="InterPro" id="IPR012340">
    <property type="entry name" value="NA-bd_OB-fold"/>
</dbReference>
<dbReference type="Pfam" id="PF01796">
    <property type="entry name" value="OB_ChsH2_C"/>
    <property type="match status" value="1"/>
</dbReference>
<dbReference type="InterPro" id="IPR002878">
    <property type="entry name" value="ChsH2_C"/>
</dbReference>
<feature type="domain" description="ChsH2 C-terminal OB-fold" evidence="1">
    <location>
        <begin position="56"/>
        <end position="123"/>
    </location>
</feature>
<comment type="caution">
    <text evidence="3">The sequence shown here is derived from an EMBL/GenBank/DDBJ whole genome shotgun (WGS) entry which is preliminary data.</text>
</comment>